<keyword evidence="3 8" id="KW-0032">Aminotransferase</keyword>
<feature type="domain" description="Aminotransferase class I/classII large" evidence="7">
    <location>
        <begin position="34"/>
        <end position="394"/>
    </location>
</feature>
<dbReference type="GO" id="GO:0004021">
    <property type="term" value="F:L-alanine:2-oxoglutarate aminotransferase activity"/>
    <property type="evidence" value="ECO:0007669"/>
    <property type="project" value="UniProtKB-EC"/>
</dbReference>
<dbReference type="GO" id="GO:0030170">
    <property type="term" value="F:pyridoxal phosphate binding"/>
    <property type="evidence" value="ECO:0007669"/>
    <property type="project" value="InterPro"/>
</dbReference>
<evidence type="ECO:0000256" key="5">
    <source>
        <dbReference type="ARBA" id="ARBA00022898"/>
    </source>
</evidence>
<dbReference type="AlphaFoldDB" id="A0A916QB55"/>
<dbReference type="Gene3D" id="3.90.1150.10">
    <property type="entry name" value="Aspartate Aminotransferase, domain 1"/>
    <property type="match status" value="1"/>
</dbReference>
<dbReference type="Proteomes" id="UP000613208">
    <property type="component" value="Unassembled WGS sequence"/>
</dbReference>
<reference evidence="8" key="1">
    <citation type="submission" date="2020-06" db="EMBL/GenBank/DDBJ databases">
        <title>Characterization of fructooligosaccharide metabolism and fructooligosaccharide-degrading enzymes in human commensal butyrate producers.</title>
        <authorList>
            <person name="Tanno H."/>
            <person name="Fujii T."/>
            <person name="Hirano K."/>
            <person name="Maeno S."/>
            <person name="Tonozuka T."/>
            <person name="Sakamoto M."/>
            <person name="Ohkuma M."/>
            <person name="Tochio T."/>
            <person name="Endo A."/>
        </authorList>
    </citation>
    <scope>NUCLEOTIDE SEQUENCE</scope>
    <source>
        <strain evidence="8">JCM 17466</strain>
    </source>
</reference>
<keyword evidence="5" id="KW-0663">Pyridoxal phosphate</keyword>
<evidence type="ECO:0000313" key="8">
    <source>
        <dbReference type="EMBL" id="GFO86416.1"/>
    </source>
</evidence>
<name>A0A916QB55_9FIRM</name>
<evidence type="ECO:0000256" key="6">
    <source>
        <dbReference type="ARBA" id="ARBA00026106"/>
    </source>
</evidence>
<dbReference type="EC" id="2.6.1.2" evidence="6"/>
<evidence type="ECO:0000259" key="7">
    <source>
        <dbReference type="Pfam" id="PF00155"/>
    </source>
</evidence>
<dbReference type="Pfam" id="PF00155">
    <property type="entry name" value="Aminotran_1_2"/>
    <property type="match status" value="1"/>
</dbReference>
<comment type="similarity">
    <text evidence="2">Belongs to the class-I pyridoxal-phosphate-dependent aminotransferase family.</text>
</comment>
<evidence type="ECO:0000256" key="3">
    <source>
        <dbReference type="ARBA" id="ARBA00022576"/>
    </source>
</evidence>
<dbReference type="PANTHER" id="PTHR43488">
    <property type="entry name" value="GLUTAMATE-PYRUVATE AMINOTRANSFERASE ALAA"/>
    <property type="match status" value="1"/>
</dbReference>
<dbReference type="InterPro" id="IPR051926">
    <property type="entry name" value="Ala_Aminotransferase"/>
</dbReference>
<sequence length="405" mass="45365">MDKFEKSSKLDHVCYDIRGPVLDEADRMNRQGMDILKLNIGNPAPFQFMAPDEIVKDMMMNLRDTEGYSDSKGLFSARKAIMQYCQYKKIPNVGIDDIYTGNGVSELITMSMQGLLNPGDEILVPAPDYPLWTASVTLAGGTAVHYICDEQAGWYPDIEDIRKKVTSKTKGIVIINPNNPTGALYPKEVLEDIAEIARQNGLLIFADEIYDRLVLDGLEHTSIASLAPDLMVITFNGLSKSHRIAGYRSGWMSLSGDKSKAKGYIEGLNLLSSMRLCSNVPAQSVIQTALGGPHTTDESLLPGGRVYEQRNYIYEALNDIPGVSAVKPQAAFYIFPKLDIKKFHIKDDEQFALDFLKEKHILVTHGGGFHWEQPDHFRIVYLPDIDQLKRACRGLREFLEGYHQV</sequence>
<evidence type="ECO:0000256" key="4">
    <source>
        <dbReference type="ARBA" id="ARBA00022679"/>
    </source>
</evidence>
<keyword evidence="9" id="KW-1185">Reference proteome</keyword>
<protein>
    <recommendedName>
        <fullName evidence="6">alanine transaminase</fullName>
        <ecNumber evidence="6">2.6.1.2</ecNumber>
    </recommendedName>
</protein>
<evidence type="ECO:0000256" key="2">
    <source>
        <dbReference type="ARBA" id="ARBA00007441"/>
    </source>
</evidence>
<dbReference type="RefSeq" id="WP_201312057.1">
    <property type="nucleotide sequence ID" value="NZ_BLYI01000062.1"/>
</dbReference>
<evidence type="ECO:0000313" key="9">
    <source>
        <dbReference type="Proteomes" id="UP000613208"/>
    </source>
</evidence>
<dbReference type="InterPro" id="IPR004839">
    <property type="entry name" value="Aminotransferase_I/II_large"/>
</dbReference>
<proteinExistence type="inferred from homology"/>
<gene>
    <name evidence="8" type="primary">aspC2</name>
    <name evidence="8" type="ORF">ANBU17_27630</name>
</gene>
<accession>A0A916QB55</accession>
<comment type="cofactor">
    <cofactor evidence="1">
        <name>pyridoxal 5'-phosphate</name>
        <dbReference type="ChEBI" id="CHEBI:597326"/>
    </cofactor>
</comment>
<keyword evidence="4" id="KW-0808">Transferase</keyword>
<dbReference type="InterPro" id="IPR015422">
    <property type="entry name" value="PyrdxlP-dep_Trfase_small"/>
</dbReference>
<dbReference type="Gene3D" id="3.40.640.10">
    <property type="entry name" value="Type I PLP-dependent aspartate aminotransferase-like (Major domain)"/>
    <property type="match status" value="1"/>
</dbReference>
<evidence type="ECO:0000256" key="1">
    <source>
        <dbReference type="ARBA" id="ARBA00001933"/>
    </source>
</evidence>
<dbReference type="EMBL" id="BLYI01000062">
    <property type="protein sequence ID" value="GFO86416.1"/>
    <property type="molecule type" value="Genomic_DNA"/>
</dbReference>
<dbReference type="PANTHER" id="PTHR43488:SF2">
    <property type="entry name" value="GLUTAMATE-PYRUVATE AMINOTRANSFERASE ALAA"/>
    <property type="match status" value="1"/>
</dbReference>
<organism evidence="8 9">
    <name type="scientific">Anaerostipes butyraticus</name>
    <dbReference type="NCBI Taxonomy" id="645466"/>
    <lineage>
        <taxon>Bacteria</taxon>
        <taxon>Bacillati</taxon>
        <taxon>Bacillota</taxon>
        <taxon>Clostridia</taxon>
        <taxon>Lachnospirales</taxon>
        <taxon>Lachnospiraceae</taxon>
        <taxon>Anaerostipes</taxon>
    </lineage>
</organism>
<dbReference type="InterPro" id="IPR015421">
    <property type="entry name" value="PyrdxlP-dep_Trfase_major"/>
</dbReference>
<dbReference type="InterPro" id="IPR015424">
    <property type="entry name" value="PyrdxlP-dep_Trfase"/>
</dbReference>
<dbReference type="CDD" id="cd00609">
    <property type="entry name" value="AAT_like"/>
    <property type="match status" value="1"/>
</dbReference>
<dbReference type="SUPFAM" id="SSF53383">
    <property type="entry name" value="PLP-dependent transferases"/>
    <property type="match status" value="1"/>
</dbReference>
<comment type="caution">
    <text evidence="8">The sequence shown here is derived from an EMBL/GenBank/DDBJ whole genome shotgun (WGS) entry which is preliminary data.</text>
</comment>